<feature type="transmembrane region" description="Helical" evidence="2">
    <location>
        <begin position="100"/>
        <end position="122"/>
    </location>
</feature>
<keyword evidence="4" id="KW-1185">Reference proteome</keyword>
<evidence type="ECO:0000313" key="4">
    <source>
        <dbReference type="Proteomes" id="UP000054564"/>
    </source>
</evidence>
<gene>
    <name evidence="3" type="ORF">PSTG_08275</name>
</gene>
<evidence type="ECO:0000256" key="1">
    <source>
        <dbReference type="SAM" id="MobiDB-lite"/>
    </source>
</evidence>
<keyword evidence="2" id="KW-0812">Transmembrane</keyword>
<feature type="region of interest" description="Disordered" evidence="1">
    <location>
        <begin position="132"/>
        <end position="155"/>
    </location>
</feature>
<dbReference type="EMBL" id="AJIL01000056">
    <property type="protein sequence ID" value="KNE98536.1"/>
    <property type="molecule type" value="Genomic_DNA"/>
</dbReference>
<keyword evidence="2" id="KW-0472">Membrane</keyword>
<keyword evidence="2" id="KW-1133">Transmembrane helix</keyword>
<protein>
    <submittedName>
        <fullName evidence="3">Uncharacterized protein</fullName>
    </submittedName>
</protein>
<comment type="caution">
    <text evidence="3">The sequence shown here is derived from an EMBL/GenBank/DDBJ whole genome shotgun (WGS) entry which is preliminary data.</text>
</comment>
<proteinExistence type="predicted"/>
<feature type="region of interest" description="Disordered" evidence="1">
    <location>
        <begin position="252"/>
        <end position="271"/>
    </location>
</feature>
<dbReference type="Proteomes" id="UP000054564">
    <property type="component" value="Unassembled WGS sequence"/>
</dbReference>
<feature type="compositionally biased region" description="Basic and acidic residues" evidence="1">
    <location>
        <begin position="252"/>
        <end position="270"/>
    </location>
</feature>
<dbReference type="OrthoDB" id="2499366at2759"/>
<organism evidence="3 4">
    <name type="scientific">Puccinia striiformis f. sp. tritici PST-78</name>
    <dbReference type="NCBI Taxonomy" id="1165861"/>
    <lineage>
        <taxon>Eukaryota</taxon>
        <taxon>Fungi</taxon>
        <taxon>Dikarya</taxon>
        <taxon>Basidiomycota</taxon>
        <taxon>Pucciniomycotina</taxon>
        <taxon>Pucciniomycetes</taxon>
        <taxon>Pucciniales</taxon>
        <taxon>Pucciniaceae</taxon>
        <taxon>Puccinia</taxon>
    </lineage>
</organism>
<evidence type="ECO:0000313" key="3">
    <source>
        <dbReference type="EMBL" id="KNE98536.1"/>
    </source>
</evidence>
<name>A0A0L0VH48_9BASI</name>
<evidence type="ECO:0000256" key="2">
    <source>
        <dbReference type="SAM" id="Phobius"/>
    </source>
</evidence>
<sequence length="378" mass="41668">MHSIGPFAWPLAVPARRKVRTASAVMPKIHPLIVNIGCATCFIQVGRVASAAILGKRAAQRTNQVERVSAINNSPLIVYASDSSPTSSQASSPTIDSRSLLFVVLSGAGAFSIITLAFVIIYKRYKAHKAGTSRSGDVRANGGSPVQKSQIRHITHDEQKERYRSLFGVPAGYLRPKSRMSLAPQPKIQSQQVAPHSNVLGEIRFDVYNHARSSSSVEMQSDSGTFACQVEMTEDEAYWDRKDRKTRLINFQEEKDASSDSKSGENEMRPAHITPRFPNLLARLKSIKQKTVGKSDPNMITPYHLNTPTPNNLQSILTNAAEVNLERPRSPSIAPTPPSYIKSPVIQRPLDLAIVTGHLERHMSQLSSLSGRGDSYYW</sequence>
<accession>A0A0L0VH48</accession>
<dbReference type="AlphaFoldDB" id="A0A0L0VH48"/>
<reference evidence="4" key="1">
    <citation type="submission" date="2014-03" db="EMBL/GenBank/DDBJ databases">
        <title>The Genome Sequence of Puccinia striiformis f. sp. tritici PST-78.</title>
        <authorList>
            <consortium name="The Broad Institute Genome Sequencing Platform"/>
            <person name="Cuomo C."/>
            <person name="Hulbert S."/>
            <person name="Chen X."/>
            <person name="Walker B."/>
            <person name="Young S.K."/>
            <person name="Zeng Q."/>
            <person name="Gargeya S."/>
            <person name="Fitzgerald M."/>
            <person name="Haas B."/>
            <person name="Abouelleil A."/>
            <person name="Alvarado L."/>
            <person name="Arachchi H.M."/>
            <person name="Berlin A.M."/>
            <person name="Chapman S.B."/>
            <person name="Goldberg J."/>
            <person name="Griggs A."/>
            <person name="Gujja S."/>
            <person name="Hansen M."/>
            <person name="Howarth C."/>
            <person name="Imamovic A."/>
            <person name="Larimer J."/>
            <person name="McCowan C."/>
            <person name="Montmayeur A."/>
            <person name="Murphy C."/>
            <person name="Neiman D."/>
            <person name="Pearson M."/>
            <person name="Priest M."/>
            <person name="Roberts A."/>
            <person name="Saif S."/>
            <person name="Shea T."/>
            <person name="Sisk P."/>
            <person name="Sykes S."/>
            <person name="Wortman J."/>
            <person name="Nusbaum C."/>
            <person name="Birren B."/>
        </authorList>
    </citation>
    <scope>NUCLEOTIDE SEQUENCE [LARGE SCALE GENOMIC DNA]</scope>
    <source>
        <strain evidence="4">race PST-78</strain>
    </source>
</reference>